<dbReference type="RefSeq" id="WP_078580676.1">
    <property type="nucleotide sequence ID" value="NZ_CP020570.1"/>
</dbReference>
<dbReference type="SUPFAM" id="SSF56112">
    <property type="entry name" value="Protein kinase-like (PK-like)"/>
    <property type="match status" value="1"/>
</dbReference>
<dbReference type="EMBL" id="CP020570">
    <property type="protein sequence ID" value="ARF60456.1"/>
    <property type="molecule type" value="Genomic_DNA"/>
</dbReference>
<dbReference type="InterPro" id="IPR011009">
    <property type="entry name" value="Kinase-like_dom_sf"/>
</dbReference>
<dbReference type="AlphaFoldDB" id="A0A1V0U5Q1"/>
<dbReference type="Proteomes" id="UP000192445">
    <property type="component" value="Chromosome"/>
</dbReference>
<keyword evidence="1" id="KW-0808">Transferase</keyword>
<sequence length="355" mass="38235">MHRDETAGTATTTDVIRADAPPAIDRGRFPDAVTPWEDPVWRADALAWIAENLAAHGLAETAPRSVRLRPWSVLVRLTVAGTGPVWFKAVPPAAAFEAGLTDALARWVPDHVLTPLAVEVERGWILTPDGGPVLAEVLDGAAEEGRAADPRYWEEPLRRYAAMQRALTPYAKEIAALGVPVAKPGDLPALFDRLVAENAALTRDDRVAMEALRPRVADWCEELAATGVADSLDHADLHEKQVFAPGSGRYAFFDWGDALVGHPFCSLLVPARAALDRCGPEALPRLRDAYLEPWTGGGASAAELRRAVRTAWRLAALGRAASWGRMFPAPPGAPAVAGDEEGAYWLRELAVDPPL</sequence>
<dbReference type="KEGG" id="svu:B1H20_02930"/>
<evidence type="ECO:0000313" key="1">
    <source>
        <dbReference type="EMBL" id="ARF60456.1"/>
    </source>
</evidence>
<dbReference type="STRING" id="1935.B1H20_02930"/>
<evidence type="ECO:0000313" key="2">
    <source>
        <dbReference type="Proteomes" id="UP000192445"/>
    </source>
</evidence>
<organism evidence="1 2">
    <name type="scientific">Streptomyces violaceoruber</name>
    <dbReference type="NCBI Taxonomy" id="1935"/>
    <lineage>
        <taxon>Bacteria</taxon>
        <taxon>Bacillati</taxon>
        <taxon>Actinomycetota</taxon>
        <taxon>Actinomycetes</taxon>
        <taxon>Kitasatosporales</taxon>
        <taxon>Streptomycetaceae</taxon>
        <taxon>Streptomyces</taxon>
        <taxon>Streptomyces violaceoruber group</taxon>
    </lineage>
</organism>
<reference evidence="1 2" key="1">
    <citation type="submission" date="2017-03" db="EMBL/GenBank/DDBJ databases">
        <title>Complete Genome Sequence of a natural compounds producer, Streptomyces violaceus S21.</title>
        <authorList>
            <person name="Zhong C."/>
            <person name="Zhao Z."/>
            <person name="Fu J."/>
            <person name="Zong G."/>
            <person name="Qin R."/>
            <person name="Cao G."/>
        </authorList>
    </citation>
    <scope>NUCLEOTIDE SEQUENCE [LARGE SCALE GENOMIC DNA]</scope>
    <source>
        <strain evidence="1 2">S21</strain>
    </source>
</reference>
<name>A0A1V0U5Q1_STRVN</name>
<dbReference type="GeneID" id="63978453"/>
<proteinExistence type="predicted"/>
<gene>
    <name evidence="1" type="ORF">B1H20_02930</name>
</gene>
<dbReference type="OrthoDB" id="101887at2"/>
<accession>A0A1V0U5Q1</accession>
<dbReference type="GO" id="GO:0016740">
    <property type="term" value="F:transferase activity"/>
    <property type="evidence" value="ECO:0007669"/>
    <property type="project" value="UniProtKB-KW"/>
</dbReference>
<protein>
    <submittedName>
        <fullName evidence="1">Phosphotransferase</fullName>
    </submittedName>
</protein>